<sequence>LIGNVKWDEVAFVVNKKSLTLLFVELSSGIDFNSGLEKRRSDEEKMLQQFVKLLKIKKAK</sequence>
<gene>
    <name evidence="1" type="ORF">BCV72DRAFT_192114</name>
</gene>
<name>A0A1X0RC20_RHIZD</name>
<dbReference type="EMBL" id="KV921876">
    <property type="protein sequence ID" value="ORE09461.1"/>
    <property type="molecule type" value="Genomic_DNA"/>
</dbReference>
<accession>A0A1X0RC20</accession>
<organism evidence="1">
    <name type="scientific">Rhizopus microsporus var. microsporus</name>
    <dbReference type="NCBI Taxonomy" id="86635"/>
    <lineage>
        <taxon>Eukaryota</taxon>
        <taxon>Fungi</taxon>
        <taxon>Fungi incertae sedis</taxon>
        <taxon>Mucoromycota</taxon>
        <taxon>Mucoromycotina</taxon>
        <taxon>Mucoromycetes</taxon>
        <taxon>Mucorales</taxon>
        <taxon>Mucorineae</taxon>
        <taxon>Rhizopodaceae</taxon>
        <taxon>Rhizopus</taxon>
    </lineage>
</organism>
<proteinExistence type="predicted"/>
<dbReference type="VEuPathDB" id="FungiDB:BCV72DRAFT_192114"/>
<feature type="non-terminal residue" evidence="1">
    <location>
        <position position="1"/>
    </location>
</feature>
<dbReference type="AlphaFoldDB" id="A0A1X0RC20"/>
<dbReference type="Proteomes" id="UP000242414">
    <property type="component" value="Unassembled WGS sequence"/>
</dbReference>
<evidence type="ECO:0000313" key="1">
    <source>
        <dbReference type="EMBL" id="ORE09461.1"/>
    </source>
</evidence>
<reference evidence="1" key="1">
    <citation type="journal article" date="2016" name="Proc. Natl. Acad. Sci. U.S.A.">
        <title>Lipid metabolic changes in an early divergent fungus govern the establishment of a mutualistic symbiosis with endobacteria.</title>
        <authorList>
            <person name="Lastovetsky O.A."/>
            <person name="Gaspar M.L."/>
            <person name="Mondo S.J."/>
            <person name="LaButti K.M."/>
            <person name="Sandor L."/>
            <person name="Grigoriev I.V."/>
            <person name="Henry S.A."/>
            <person name="Pawlowska T.E."/>
        </authorList>
    </citation>
    <scope>NUCLEOTIDE SEQUENCE [LARGE SCALE GENOMIC DNA]</scope>
    <source>
        <strain evidence="1">ATCC 52814</strain>
    </source>
</reference>
<protein>
    <submittedName>
        <fullName evidence="1">Uncharacterized protein</fullName>
    </submittedName>
</protein>
<feature type="non-terminal residue" evidence="1">
    <location>
        <position position="60"/>
    </location>
</feature>